<comment type="subcellular location">
    <subcellularLocation>
        <location evidence="7">Cytoplasm</location>
        <location evidence="7">Nucleoid</location>
    </subcellularLocation>
</comment>
<evidence type="ECO:0000313" key="11">
    <source>
        <dbReference type="Proteomes" id="UP001207736"/>
    </source>
</evidence>
<evidence type="ECO:0000256" key="1">
    <source>
        <dbReference type="ARBA" id="ARBA00013860"/>
    </source>
</evidence>
<dbReference type="CDD" id="cd16321">
    <property type="entry name" value="MraZ_C"/>
    <property type="match status" value="1"/>
</dbReference>
<dbReference type="InterPro" id="IPR020603">
    <property type="entry name" value="MraZ_dom"/>
</dbReference>
<dbReference type="CDD" id="cd16320">
    <property type="entry name" value="MraZ_N"/>
    <property type="match status" value="1"/>
</dbReference>
<keyword evidence="5 7" id="KW-0238">DNA-binding</keyword>
<comment type="subunit">
    <text evidence="7">Forms oligomers.</text>
</comment>
<reference evidence="9 12" key="1">
    <citation type="submission" date="2021-11" db="EMBL/GenBank/DDBJ databases">
        <title>Draft genome sequence of Capnocytophaga sp. strain KC07075 isolated from cat oral cavity.</title>
        <authorList>
            <person name="Suzuki M."/>
            <person name="Imaoka K."/>
            <person name="Kimura M."/>
            <person name="Morikawa S."/>
            <person name="Maeda K."/>
        </authorList>
    </citation>
    <scope>NUCLEOTIDE SEQUENCE</scope>
    <source>
        <strain evidence="9">KC07075</strain>
        <strain evidence="10 12">KC07079</strain>
    </source>
</reference>
<dbReference type="AlphaFoldDB" id="A0AAV5AY85"/>
<keyword evidence="12" id="KW-1185">Reference proteome</keyword>
<dbReference type="PROSITE" id="PS51740">
    <property type="entry name" value="SPOVT_ABRB"/>
    <property type="match status" value="2"/>
</dbReference>
<name>A0AAV5AY85_9FLAO</name>
<evidence type="ECO:0000313" key="10">
    <source>
        <dbReference type="EMBL" id="GJM52643.1"/>
    </source>
</evidence>
<evidence type="ECO:0000256" key="6">
    <source>
        <dbReference type="ARBA" id="ARBA00023163"/>
    </source>
</evidence>
<organism evidence="9 11">
    <name type="scientific">Capnocytophaga catalasegens</name>
    <dbReference type="NCBI Taxonomy" id="1004260"/>
    <lineage>
        <taxon>Bacteria</taxon>
        <taxon>Pseudomonadati</taxon>
        <taxon>Bacteroidota</taxon>
        <taxon>Flavobacteriia</taxon>
        <taxon>Flavobacteriales</taxon>
        <taxon>Flavobacteriaceae</taxon>
        <taxon>Capnocytophaga</taxon>
    </lineage>
</organism>
<dbReference type="GO" id="GO:2000143">
    <property type="term" value="P:negative regulation of DNA-templated transcription initiation"/>
    <property type="evidence" value="ECO:0007669"/>
    <property type="project" value="TreeGrafter"/>
</dbReference>
<dbReference type="Pfam" id="PF02381">
    <property type="entry name" value="MraZ"/>
    <property type="match status" value="2"/>
</dbReference>
<dbReference type="Proteomes" id="UP001207736">
    <property type="component" value="Unassembled WGS sequence"/>
</dbReference>
<evidence type="ECO:0000256" key="5">
    <source>
        <dbReference type="ARBA" id="ARBA00023125"/>
    </source>
</evidence>
<evidence type="ECO:0000259" key="8">
    <source>
        <dbReference type="PROSITE" id="PS51740"/>
    </source>
</evidence>
<protein>
    <recommendedName>
        <fullName evidence="1 7">Transcriptional regulator MraZ</fullName>
    </recommendedName>
</protein>
<dbReference type="GO" id="GO:0000976">
    <property type="term" value="F:transcription cis-regulatory region binding"/>
    <property type="evidence" value="ECO:0007669"/>
    <property type="project" value="TreeGrafter"/>
</dbReference>
<evidence type="ECO:0000313" key="9">
    <source>
        <dbReference type="EMBL" id="GJM50361.1"/>
    </source>
</evidence>
<dbReference type="NCBIfam" id="TIGR00242">
    <property type="entry name" value="division/cell wall cluster transcriptional repressor MraZ"/>
    <property type="match status" value="1"/>
</dbReference>
<dbReference type="Proteomes" id="UP001208692">
    <property type="component" value="Unassembled WGS sequence"/>
</dbReference>
<evidence type="ECO:0000256" key="7">
    <source>
        <dbReference type="HAMAP-Rule" id="MF_01008"/>
    </source>
</evidence>
<dbReference type="InterPro" id="IPR035642">
    <property type="entry name" value="MraZ_N"/>
</dbReference>
<dbReference type="HAMAP" id="MF_01008">
    <property type="entry name" value="MraZ"/>
    <property type="match status" value="1"/>
</dbReference>
<gene>
    <name evidence="7 9" type="primary">mraZ</name>
    <name evidence="9" type="ORF">RCZ15_13340</name>
    <name evidence="10" type="ORF">RCZ16_09600</name>
</gene>
<feature type="domain" description="SpoVT-AbrB" evidence="8">
    <location>
        <begin position="7"/>
        <end position="54"/>
    </location>
</feature>
<dbReference type="InterPro" id="IPR035644">
    <property type="entry name" value="MraZ_C"/>
</dbReference>
<dbReference type="GO" id="GO:0005737">
    <property type="term" value="C:cytoplasm"/>
    <property type="evidence" value="ECO:0007669"/>
    <property type="project" value="UniProtKB-UniRule"/>
</dbReference>
<evidence type="ECO:0000256" key="2">
    <source>
        <dbReference type="ARBA" id="ARBA00022490"/>
    </source>
</evidence>
<dbReference type="InterPro" id="IPR007159">
    <property type="entry name" value="SpoVT-AbrB_dom"/>
</dbReference>
<comment type="similarity">
    <text evidence="7">Belongs to the MraZ family.</text>
</comment>
<evidence type="ECO:0000256" key="3">
    <source>
        <dbReference type="ARBA" id="ARBA00022737"/>
    </source>
</evidence>
<dbReference type="RefSeq" id="WP_264845133.1">
    <property type="nucleotide sequence ID" value="NZ_BPMA01000005.1"/>
</dbReference>
<dbReference type="EMBL" id="BQKA01000025">
    <property type="protein sequence ID" value="GJM50361.1"/>
    <property type="molecule type" value="Genomic_DNA"/>
</dbReference>
<dbReference type="InterPro" id="IPR038619">
    <property type="entry name" value="MraZ_sf"/>
</dbReference>
<dbReference type="GO" id="GO:0009295">
    <property type="term" value="C:nucleoid"/>
    <property type="evidence" value="ECO:0007669"/>
    <property type="project" value="UniProtKB-SubCell"/>
</dbReference>
<dbReference type="Gene3D" id="3.40.1550.20">
    <property type="entry name" value="Transcriptional regulator MraZ domain"/>
    <property type="match status" value="1"/>
</dbReference>
<keyword evidence="2 7" id="KW-0963">Cytoplasm</keyword>
<dbReference type="EMBL" id="BQKB01000017">
    <property type="protein sequence ID" value="GJM52643.1"/>
    <property type="molecule type" value="Genomic_DNA"/>
</dbReference>
<dbReference type="InterPro" id="IPR037914">
    <property type="entry name" value="SpoVT-AbrB_sf"/>
</dbReference>
<dbReference type="SUPFAM" id="SSF89447">
    <property type="entry name" value="AbrB/MazE/MraZ-like"/>
    <property type="match status" value="1"/>
</dbReference>
<keyword evidence="3" id="KW-0677">Repeat</keyword>
<dbReference type="GO" id="GO:0003700">
    <property type="term" value="F:DNA-binding transcription factor activity"/>
    <property type="evidence" value="ECO:0007669"/>
    <property type="project" value="UniProtKB-UniRule"/>
</dbReference>
<dbReference type="PANTHER" id="PTHR34701">
    <property type="entry name" value="TRANSCRIPTIONAL REGULATOR MRAZ"/>
    <property type="match status" value="1"/>
</dbReference>
<evidence type="ECO:0000313" key="12">
    <source>
        <dbReference type="Proteomes" id="UP001208692"/>
    </source>
</evidence>
<proteinExistence type="inferred from homology"/>
<feature type="domain" description="SpoVT-AbrB" evidence="8">
    <location>
        <begin position="83"/>
        <end position="126"/>
    </location>
</feature>
<dbReference type="PANTHER" id="PTHR34701:SF1">
    <property type="entry name" value="TRANSCRIPTIONAL REGULATOR MRAZ"/>
    <property type="match status" value="1"/>
</dbReference>
<dbReference type="InterPro" id="IPR003444">
    <property type="entry name" value="MraZ"/>
</dbReference>
<accession>A0AAV5AY85</accession>
<sequence length="155" mass="18018">MITFFETYQCKADAKGRISLPSGLKNILNDVLAEGLVLKRSVFKPCIELYPMSEWKMILEKMSKLSQFNRKNLDFIRRFTADVKVVDVDNAGRFLIPKHLFDFAQLDKDVVLASTITFIEIWDKNLYEQDINSLDETEFMRLTEEIMGNHADELS</sequence>
<keyword evidence="6 7" id="KW-0804">Transcription</keyword>
<evidence type="ECO:0000256" key="4">
    <source>
        <dbReference type="ARBA" id="ARBA00023015"/>
    </source>
</evidence>
<keyword evidence="4 7" id="KW-0805">Transcription regulation</keyword>
<comment type="caution">
    <text evidence="9">The sequence shown here is derived from an EMBL/GenBank/DDBJ whole genome shotgun (WGS) entry which is preliminary data.</text>
</comment>